<reference evidence="1 2" key="1">
    <citation type="submission" date="2019-03" db="EMBL/GenBank/DDBJ databases">
        <title>Genomic Encyclopedia of Type Strains, Phase IV (KMG-IV): sequencing the most valuable type-strain genomes for metagenomic binning, comparative biology and taxonomic classification.</title>
        <authorList>
            <person name="Goeker M."/>
        </authorList>
    </citation>
    <scope>NUCLEOTIDE SEQUENCE [LARGE SCALE GENOMIC DNA]</scope>
    <source>
        <strain evidence="1 2">DSM 2781</strain>
    </source>
</reference>
<gene>
    <name evidence="1" type="ORF">EV656_102357</name>
</gene>
<name>A0A4R2NXZ1_RHOAD</name>
<dbReference type="Proteomes" id="UP000295733">
    <property type="component" value="Unassembled WGS sequence"/>
</dbReference>
<sequence length="39" mass="4574">MKKNNRWMAWIIAESAKPMHALPWERSARHMPAATREAV</sequence>
<keyword evidence="2" id="KW-1185">Reference proteome</keyword>
<organism evidence="1 2">
    <name type="scientific">Rhodovulum adriaticum</name>
    <name type="common">Rhodopseudomonas adriatica</name>
    <dbReference type="NCBI Taxonomy" id="35804"/>
    <lineage>
        <taxon>Bacteria</taxon>
        <taxon>Pseudomonadati</taxon>
        <taxon>Pseudomonadota</taxon>
        <taxon>Alphaproteobacteria</taxon>
        <taxon>Rhodobacterales</taxon>
        <taxon>Paracoccaceae</taxon>
        <taxon>Rhodovulum</taxon>
    </lineage>
</organism>
<proteinExistence type="predicted"/>
<protein>
    <submittedName>
        <fullName evidence="1">Uncharacterized protein</fullName>
    </submittedName>
</protein>
<evidence type="ECO:0000313" key="1">
    <source>
        <dbReference type="EMBL" id="TCP26391.1"/>
    </source>
</evidence>
<dbReference type="AlphaFoldDB" id="A0A4R2NXZ1"/>
<comment type="caution">
    <text evidence="1">The sequence shown here is derived from an EMBL/GenBank/DDBJ whole genome shotgun (WGS) entry which is preliminary data.</text>
</comment>
<accession>A0A4R2NXZ1</accession>
<evidence type="ECO:0000313" key="2">
    <source>
        <dbReference type="Proteomes" id="UP000295733"/>
    </source>
</evidence>
<dbReference type="EMBL" id="SLXL01000002">
    <property type="protein sequence ID" value="TCP26391.1"/>
    <property type="molecule type" value="Genomic_DNA"/>
</dbReference>